<dbReference type="InterPro" id="IPR011990">
    <property type="entry name" value="TPR-like_helical_dom_sf"/>
</dbReference>
<dbReference type="PROSITE" id="PS51782">
    <property type="entry name" value="LYSM"/>
    <property type="match status" value="1"/>
</dbReference>
<evidence type="ECO:0000259" key="2">
    <source>
        <dbReference type="PROSITE" id="PS51782"/>
    </source>
</evidence>
<comment type="caution">
    <text evidence="3">The sequence shown here is derived from an EMBL/GenBank/DDBJ whole genome shotgun (WGS) entry which is preliminary data.</text>
</comment>
<dbReference type="SUPFAM" id="SSF48452">
    <property type="entry name" value="TPR-like"/>
    <property type="match status" value="1"/>
</dbReference>
<dbReference type="CDD" id="cd00118">
    <property type="entry name" value="LysM"/>
    <property type="match status" value="1"/>
</dbReference>
<keyword evidence="4" id="KW-1185">Reference proteome</keyword>
<feature type="domain" description="LysM" evidence="2">
    <location>
        <begin position="215"/>
        <end position="264"/>
    </location>
</feature>
<protein>
    <submittedName>
        <fullName evidence="3">LysM peptidoglycan-binding domain-containing protein</fullName>
    </submittedName>
</protein>
<dbReference type="EMBL" id="JALBUT010000002">
    <property type="protein sequence ID" value="MDX8415115.1"/>
    <property type="molecule type" value="Genomic_DNA"/>
</dbReference>
<dbReference type="Proteomes" id="UP001275932">
    <property type="component" value="Unassembled WGS sequence"/>
</dbReference>
<dbReference type="Gene3D" id="3.10.350.10">
    <property type="entry name" value="LysM domain"/>
    <property type="match status" value="1"/>
</dbReference>
<dbReference type="PANTHER" id="PTHR34700">
    <property type="entry name" value="POTASSIUM BINDING PROTEIN KBP"/>
    <property type="match status" value="1"/>
</dbReference>
<dbReference type="Pfam" id="PF01476">
    <property type="entry name" value="LysM"/>
    <property type="match status" value="1"/>
</dbReference>
<dbReference type="RefSeq" id="WP_370396560.1">
    <property type="nucleotide sequence ID" value="NZ_JALBUT010000002.1"/>
</dbReference>
<dbReference type="InterPro" id="IPR018392">
    <property type="entry name" value="LysM"/>
</dbReference>
<feature type="coiled-coil region" evidence="1">
    <location>
        <begin position="147"/>
        <end position="188"/>
    </location>
</feature>
<dbReference type="PROSITE" id="PS51257">
    <property type="entry name" value="PROKAR_LIPOPROTEIN"/>
    <property type="match status" value="1"/>
</dbReference>
<dbReference type="InterPro" id="IPR036779">
    <property type="entry name" value="LysM_dom_sf"/>
</dbReference>
<dbReference type="SUPFAM" id="SSF54106">
    <property type="entry name" value="LysM domain"/>
    <property type="match status" value="1"/>
</dbReference>
<reference evidence="3 4" key="1">
    <citation type="submission" date="2022-03" db="EMBL/GenBank/DDBJ databases">
        <title>Novel taxa within the pig intestine.</title>
        <authorList>
            <person name="Wylensek D."/>
            <person name="Bishof K."/>
            <person name="Afrizal A."/>
            <person name="Clavel T."/>
        </authorList>
    </citation>
    <scope>NUCLEOTIDE SEQUENCE [LARGE SCALE GENOMIC DNA]</scope>
    <source>
        <strain evidence="3 4">CLA-KB-P66</strain>
    </source>
</reference>
<sequence length="266" mass="29794">MSFSRRGSDLRRTIALSALVALAASYVLFAGGCDRNNAQVVREEDESHFVRGKEELKKGNFMEALAAFTKVTEKRRDAPESHLDLGLIYLNNIKDPIEAIHHFRKYLELKPDNKSEQSRRVRQCIDTAQKQFLASAPGNPYDISSETIEMENTMRKIREENLKLKQELAAANAKIESLENSRIKIRETVETRAGASGSSLTIRETVATTSETTASSYTVQVGDTLSSISRKAYGNPSKWKEIYNANRDKLSTPQSLKPGQTLVIPR</sequence>
<accession>A0ABU4WEX4</accession>
<dbReference type="Gene3D" id="1.25.40.10">
    <property type="entry name" value="Tetratricopeptide repeat domain"/>
    <property type="match status" value="1"/>
</dbReference>
<gene>
    <name evidence="3" type="ORF">MOX91_02835</name>
</gene>
<evidence type="ECO:0000256" key="1">
    <source>
        <dbReference type="SAM" id="Coils"/>
    </source>
</evidence>
<dbReference type="PANTHER" id="PTHR34700:SF4">
    <property type="entry name" value="PHAGE-LIKE ELEMENT PBSX PROTEIN XKDP"/>
    <property type="match status" value="1"/>
</dbReference>
<dbReference type="InterPro" id="IPR052196">
    <property type="entry name" value="Bact_Kbp"/>
</dbReference>
<evidence type="ECO:0000313" key="4">
    <source>
        <dbReference type="Proteomes" id="UP001275932"/>
    </source>
</evidence>
<organism evidence="3 4">
    <name type="scientific">Intestinicryptomonas porci</name>
    <dbReference type="NCBI Taxonomy" id="2926320"/>
    <lineage>
        <taxon>Bacteria</taxon>
        <taxon>Pseudomonadati</taxon>
        <taxon>Verrucomicrobiota</taxon>
        <taxon>Opitutia</taxon>
        <taxon>Opitutales</taxon>
        <taxon>Intestinicryptomonaceae</taxon>
        <taxon>Intestinicryptomonas</taxon>
    </lineage>
</organism>
<keyword evidence="1" id="KW-0175">Coiled coil</keyword>
<proteinExistence type="predicted"/>
<dbReference type="SMART" id="SM00257">
    <property type="entry name" value="LysM"/>
    <property type="match status" value="1"/>
</dbReference>
<evidence type="ECO:0000313" key="3">
    <source>
        <dbReference type="EMBL" id="MDX8415115.1"/>
    </source>
</evidence>
<name>A0ABU4WEX4_9BACT</name>